<evidence type="ECO:0000313" key="2">
    <source>
        <dbReference type="Proteomes" id="UP000695022"/>
    </source>
</evidence>
<feature type="compositionally biased region" description="Polar residues" evidence="1">
    <location>
        <begin position="1"/>
        <end position="10"/>
    </location>
</feature>
<keyword evidence="2" id="KW-1185">Reference proteome</keyword>
<reference evidence="3" key="1">
    <citation type="submission" date="2025-08" db="UniProtKB">
        <authorList>
            <consortium name="RefSeq"/>
        </authorList>
    </citation>
    <scope>IDENTIFICATION</scope>
</reference>
<sequence length="125" mass="13970">MQGWASSCPTSLRGKPRNEKREGNLWLGGSKRVWSVDGAHLIRTITRSTSILKINRRNLLSIPVLKTRKITARQANELILTTCQMRGKHLIACESLESLQSTATGSMSRMKFKTKMVCQSARKAA</sequence>
<feature type="region of interest" description="Disordered" evidence="1">
    <location>
        <begin position="1"/>
        <end position="23"/>
    </location>
</feature>
<dbReference type="GeneID" id="106816763"/>
<organism evidence="2 3">
    <name type="scientific">Priapulus caudatus</name>
    <name type="common">Priapulid worm</name>
    <dbReference type="NCBI Taxonomy" id="37621"/>
    <lineage>
        <taxon>Eukaryota</taxon>
        <taxon>Metazoa</taxon>
        <taxon>Ecdysozoa</taxon>
        <taxon>Scalidophora</taxon>
        <taxon>Priapulida</taxon>
        <taxon>Priapulimorpha</taxon>
        <taxon>Priapulimorphida</taxon>
        <taxon>Priapulidae</taxon>
        <taxon>Priapulus</taxon>
    </lineage>
</organism>
<dbReference type="RefSeq" id="XP_014676874.1">
    <property type="nucleotide sequence ID" value="XM_014821388.1"/>
</dbReference>
<gene>
    <name evidence="3" type="primary">LOC106816763</name>
</gene>
<accession>A0ABM1EXF3</accession>
<proteinExistence type="predicted"/>
<evidence type="ECO:0000313" key="3">
    <source>
        <dbReference type="RefSeq" id="XP_014676874.1"/>
    </source>
</evidence>
<evidence type="ECO:0000256" key="1">
    <source>
        <dbReference type="SAM" id="MobiDB-lite"/>
    </source>
</evidence>
<protein>
    <submittedName>
        <fullName evidence="3">Uncharacterized protein LOC106816763 isoform X1</fullName>
    </submittedName>
</protein>
<name>A0ABM1EXF3_PRICU</name>
<dbReference type="Proteomes" id="UP000695022">
    <property type="component" value="Unplaced"/>
</dbReference>